<dbReference type="InterPro" id="IPR009057">
    <property type="entry name" value="Homeodomain-like_sf"/>
</dbReference>
<comment type="caution">
    <text evidence="6">The sequence shown here is derived from an EMBL/GenBank/DDBJ whole genome shotgun (WGS) entry which is preliminary data.</text>
</comment>
<gene>
    <name evidence="6" type="ORF">POCULU_LOCUS1227</name>
</gene>
<feature type="compositionally biased region" description="Polar residues" evidence="2">
    <location>
        <begin position="296"/>
        <end position="314"/>
    </location>
</feature>
<accession>A0A9N8Z7P3</accession>
<dbReference type="PROSITE" id="PS51294">
    <property type="entry name" value="HTH_MYB"/>
    <property type="match status" value="1"/>
</dbReference>
<dbReference type="GO" id="GO:0003682">
    <property type="term" value="F:chromatin binding"/>
    <property type="evidence" value="ECO:0007669"/>
    <property type="project" value="TreeGrafter"/>
</dbReference>
<keyword evidence="1" id="KW-0804">Transcription</keyword>
<dbReference type="EMBL" id="CAJVPJ010000086">
    <property type="protein sequence ID" value="CAG8474785.1"/>
    <property type="molecule type" value="Genomic_DNA"/>
</dbReference>
<evidence type="ECO:0000313" key="7">
    <source>
        <dbReference type="Proteomes" id="UP000789572"/>
    </source>
</evidence>
<dbReference type="InterPro" id="IPR017930">
    <property type="entry name" value="Myb_dom"/>
</dbReference>
<dbReference type="PANTHER" id="PTHR12374:SF20">
    <property type="entry name" value="TRANSCRIPTIONAL ADAPTER 2-ALPHA"/>
    <property type="match status" value="1"/>
</dbReference>
<reference evidence="6" key="1">
    <citation type="submission" date="2021-06" db="EMBL/GenBank/DDBJ databases">
        <authorList>
            <person name="Kallberg Y."/>
            <person name="Tangrot J."/>
            <person name="Rosling A."/>
        </authorList>
    </citation>
    <scope>NUCLEOTIDE SEQUENCE</scope>
    <source>
        <strain evidence="6">IA702</strain>
    </source>
</reference>
<keyword evidence="1" id="KW-0539">Nucleus</keyword>
<evidence type="ECO:0000259" key="3">
    <source>
        <dbReference type="PROSITE" id="PS50090"/>
    </source>
</evidence>
<dbReference type="Gene3D" id="1.10.10.10">
    <property type="entry name" value="Winged helix-like DNA-binding domain superfamily/Winged helix DNA-binding domain"/>
    <property type="match status" value="1"/>
</dbReference>
<dbReference type="GO" id="GO:0006357">
    <property type="term" value="P:regulation of transcription by RNA polymerase II"/>
    <property type="evidence" value="ECO:0007669"/>
    <property type="project" value="InterPro"/>
</dbReference>
<feature type="region of interest" description="Disordered" evidence="2">
    <location>
        <begin position="256"/>
        <end position="316"/>
    </location>
</feature>
<dbReference type="PROSITE" id="PS51293">
    <property type="entry name" value="SANT"/>
    <property type="match status" value="1"/>
</dbReference>
<dbReference type="SMART" id="SM00717">
    <property type="entry name" value="SANT"/>
    <property type="match status" value="1"/>
</dbReference>
<evidence type="ECO:0000259" key="5">
    <source>
        <dbReference type="PROSITE" id="PS51294"/>
    </source>
</evidence>
<dbReference type="GO" id="GO:0005634">
    <property type="term" value="C:nucleus"/>
    <property type="evidence" value="ECO:0007669"/>
    <property type="project" value="UniProtKB-SubCell"/>
</dbReference>
<dbReference type="PROSITE" id="PS50090">
    <property type="entry name" value="MYB_LIKE"/>
    <property type="match status" value="1"/>
</dbReference>
<comment type="subcellular location">
    <subcellularLocation>
        <location evidence="1">Nucleus</location>
    </subcellularLocation>
</comment>
<dbReference type="GO" id="GO:0006338">
    <property type="term" value="P:chromatin remodeling"/>
    <property type="evidence" value="ECO:0007669"/>
    <property type="project" value="TreeGrafter"/>
</dbReference>
<dbReference type="CDD" id="cd00167">
    <property type="entry name" value="SANT"/>
    <property type="match status" value="1"/>
</dbReference>
<evidence type="ECO:0000259" key="4">
    <source>
        <dbReference type="PROSITE" id="PS51293"/>
    </source>
</evidence>
<dbReference type="OrthoDB" id="270417at2759"/>
<dbReference type="Proteomes" id="UP000789572">
    <property type="component" value="Unassembled WGS sequence"/>
</dbReference>
<dbReference type="GO" id="GO:0003713">
    <property type="term" value="F:transcription coactivator activity"/>
    <property type="evidence" value="ECO:0007669"/>
    <property type="project" value="InterPro"/>
</dbReference>
<keyword evidence="1" id="KW-0805">Transcription regulation</keyword>
<sequence length="425" mass="49068">MNVKQHSLSFPIYDENWDAEEEYRLIELAGSYGLGNWLEVSEQLGSKTKEECYEHYMKVYVKSAKWPCPDIDKDFNIDEDKMRERKRQRMNRIEAAANVQPKPEGEAIQSLPAEHEIHGYMPKRNEFEQETDNDAEQLVKDIEFIDEDSKQDKELKIEMLEIYNKKLHRRREKKDVINEHGLLDYRKNVANEKKRPREEKELVAKTKPFARILTNKDYTSFVEGLMRECQLRQQIAKLQEWRKMGITNLKDGKLYEKAKSEREQSRETASRPSMSIASDRLAAKYAANVPPVRATDTANSSSKHSRKSTPTSSLDDLEGADLLLPAEKKLCEHLCIHPKPYMVFKEKLLQAYARSGGHLQRKQAKELVEQPSKGDILLKIYDLFVEMGWVKLPPAIGSSGITIENGLVENGNGSRNDENVERGVI</sequence>
<dbReference type="Gene3D" id="1.10.10.60">
    <property type="entry name" value="Homeodomain-like"/>
    <property type="match status" value="1"/>
</dbReference>
<dbReference type="InterPro" id="IPR017884">
    <property type="entry name" value="SANT_dom"/>
</dbReference>
<dbReference type="PANTHER" id="PTHR12374">
    <property type="entry name" value="TRANSCRIPTIONAL ADAPTOR 2 ADA2 -RELATED"/>
    <property type="match status" value="1"/>
</dbReference>
<dbReference type="InterPro" id="IPR001005">
    <property type="entry name" value="SANT/Myb"/>
</dbReference>
<name>A0A9N8Z7P3_9GLOM</name>
<dbReference type="InterPro" id="IPR016827">
    <property type="entry name" value="Ada2/TADA2"/>
</dbReference>
<evidence type="ECO:0000256" key="1">
    <source>
        <dbReference type="PIRNR" id="PIRNR025024"/>
    </source>
</evidence>
<organism evidence="6 7">
    <name type="scientific">Paraglomus occultum</name>
    <dbReference type="NCBI Taxonomy" id="144539"/>
    <lineage>
        <taxon>Eukaryota</taxon>
        <taxon>Fungi</taxon>
        <taxon>Fungi incertae sedis</taxon>
        <taxon>Mucoromycota</taxon>
        <taxon>Glomeromycotina</taxon>
        <taxon>Glomeromycetes</taxon>
        <taxon>Paraglomerales</taxon>
        <taxon>Paraglomeraceae</taxon>
        <taxon>Paraglomus</taxon>
    </lineage>
</organism>
<dbReference type="GO" id="GO:0070461">
    <property type="term" value="C:SAGA-type complex"/>
    <property type="evidence" value="ECO:0007669"/>
    <property type="project" value="TreeGrafter"/>
</dbReference>
<keyword evidence="7" id="KW-1185">Reference proteome</keyword>
<protein>
    <recommendedName>
        <fullName evidence="1">Transcriptional adapter 2</fullName>
    </recommendedName>
</protein>
<dbReference type="InterPro" id="IPR036388">
    <property type="entry name" value="WH-like_DNA-bd_sf"/>
</dbReference>
<dbReference type="Pfam" id="PF22941">
    <property type="entry name" value="TADA2A-like_3rd"/>
    <property type="match status" value="1"/>
</dbReference>
<dbReference type="Pfam" id="PF00249">
    <property type="entry name" value="Myb_DNA-binding"/>
    <property type="match status" value="1"/>
</dbReference>
<evidence type="ECO:0000256" key="2">
    <source>
        <dbReference type="SAM" id="MobiDB-lite"/>
    </source>
</evidence>
<dbReference type="SUPFAM" id="SSF46689">
    <property type="entry name" value="Homeodomain-like"/>
    <property type="match status" value="2"/>
</dbReference>
<feature type="domain" description="Myb-like" evidence="3">
    <location>
        <begin position="16"/>
        <end position="60"/>
    </location>
</feature>
<feature type="domain" description="HTH myb-type" evidence="5">
    <location>
        <begin position="16"/>
        <end position="64"/>
    </location>
</feature>
<dbReference type="InterPro" id="IPR055141">
    <property type="entry name" value="TADA2A_B-like_dom"/>
</dbReference>
<dbReference type="AlphaFoldDB" id="A0A9N8Z7P3"/>
<evidence type="ECO:0000313" key="6">
    <source>
        <dbReference type="EMBL" id="CAG8474785.1"/>
    </source>
</evidence>
<feature type="domain" description="SANT" evidence="4">
    <location>
        <begin position="12"/>
        <end position="64"/>
    </location>
</feature>
<dbReference type="FunFam" id="1.10.10.10:FF:000087">
    <property type="entry name" value="Transcriptional adapter 2"/>
    <property type="match status" value="1"/>
</dbReference>
<feature type="compositionally biased region" description="Basic and acidic residues" evidence="2">
    <location>
        <begin position="256"/>
        <end position="269"/>
    </location>
</feature>
<dbReference type="PIRSF" id="PIRSF025024">
    <property type="entry name" value="Transcriptional_adaptor_2"/>
    <property type="match status" value="1"/>
</dbReference>
<proteinExistence type="predicted"/>